<keyword evidence="2" id="KW-1185">Reference proteome</keyword>
<dbReference type="EMBL" id="JAUTXU010000192">
    <property type="protein sequence ID" value="KAK3699833.1"/>
    <property type="molecule type" value="Genomic_DNA"/>
</dbReference>
<organism evidence="1 2">
    <name type="scientific">Vermiconidia calcicola</name>
    <dbReference type="NCBI Taxonomy" id="1690605"/>
    <lineage>
        <taxon>Eukaryota</taxon>
        <taxon>Fungi</taxon>
        <taxon>Dikarya</taxon>
        <taxon>Ascomycota</taxon>
        <taxon>Pezizomycotina</taxon>
        <taxon>Dothideomycetes</taxon>
        <taxon>Dothideomycetidae</taxon>
        <taxon>Mycosphaerellales</taxon>
        <taxon>Extremaceae</taxon>
        <taxon>Vermiconidia</taxon>
    </lineage>
</organism>
<sequence>MPRVMESSEIEIEQQTADGLPTESREADSASQKSDTPPHEATPASKGLQAIQDVVSRYVGQLLHGCGDLACTETLCATGIRNTSQRPVRTYTPRSARAVAITLASGPKPRSRLCPRYRDERQHMSQSKVNGPRDPSAFVQQLSDTSTVQRLCDSSLQLSSRTYNREQGYGPGFYDKLEGYHTMLDDAMTNSKLPSTRSLLAEHGELQKLVGILSGCLKWLSDTFPSVPEGRAATLWLYANRVVSDGCAYPSHADSDPADTSYNNWLGLLDCFNHGPSFRLLCRVLQVAAELSVFQYTNEPRCGCFAKAGLHPDYQPQGGCCAEPTSGSCCGHHRDQMIYRALAERLLVDLNYYLMLVTIWFKKAFFHHWDNEPVLRKGTIGYAALMMLECMHTRVAESVEVSPMGFSMPVVADRVDAPYMVQSYIDLPEPKSGHLFDFGFLFDFSRKCFYFRTLNHLRMRKADSDAQKAYAIRSRAFGASGLGAPQLRGQLRSLEEHYLLLNVSRGNVLQDAFDQLWQRQKSELLRPLRVRLGEIDEFEVGHDLGGVQIEFFNLVCKELFAESAQMFTTDSATGLSYFRAGSMQPLYVFELCGLLLGLAVYNGITLPVSLPRAFYMQLLGKLCNKPESLSDGWPQVSRSLEAIIKHDIDDLDFAFPMEANGLRLTVLPPSPDMDARTILDVVDASRIESSSQKKEAHNINPEQELTPVLEASQEVDIRSIKDAWPGWRLTPASKGPAQVTADNKIEYIRRYIRWLTIDSVAPQWHAFEEGFFSVVDLSTSKMLSPDNLRRIVEGSDHLDINELKRTALYTGYDPKSRYIQTFWRIVSGWPEEKQKQLVKFVTAAERIPSGGASNLTFRIEKALPSSTQHLPTSSTCFGTLLLPKYSSADILGSKLNVALKYGLEGFGTG</sequence>
<proteinExistence type="predicted"/>
<accession>A0ACC3MNI5</accession>
<dbReference type="Proteomes" id="UP001281147">
    <property type="component" value="Unassembled WGS sequence"/>
</dbReference>
<evidence type="ECO:0000313" key="1">
    <source>
        <dbReference type="EMBL" id="KAK3699833.1"/>
    </source>
</evidence>
<gene>
    <name evidence="1" type="ORF">LTR37_016248</name>
</gene>
<evidence type="ECO:0000313" key="2">
    <source>
        <dbReference type="Proteomes" id="UP001281147"/>
    </source>
</evidence>
<name>A0ACC3MNI5_9PEZI</name>
<reference evidence="1" key="1">
    <citation type="submission" date="2023-07" db="EMBL/GenBank/DDBJ databases">
        <title>Black Yeasts Isolated from many extreme environments.</title>
        <authorList>
            <person name="Coleine C."/>
            <person name="Stajich J.E."/>
            <person name="Selbmann L."/>
        </authorList>
    </citation>
    <scope>NUCLEOTIDE SEQUENCE</scope>
    <source>
        <strain evidence="1">CCFEE 5714</strain>
    </source>
</reference>
<comment type="caution">
    <text evidence="1">The sequence shown here is derived from an EMBL/GenBank/DDBJ whole genome shotgun (WGS) entry which is preliminary data.</text>
</comment>
<protein>
    <submittedName>
        <fullName evidence="1">Uncharacterized protein</fullName>
    </submittedName>
</protein>